<dbReference type="GO" id="GO:0008270">
    <property type="term" value="F:zinc ion binding"/>
    <property type="evidence" value="ECO:0007669"/>
    <property type="project" value="UniProtKB-KW"/>
</dbReference>
<dbReference type="InterPro" id="IPR001878">
    <property type="entry name" value="Znf_CCHC"/>
</dbReference>
<gene>
    <name evidence="7" type="ORF">CEURO_LOCUS19369</name>
</gene>
<sequence>MYVLDQNNRMAAHEGGTRLYKCFHCGEQGHWAKACTYKHIPCTEGCPNNMELYTSQQSRSYGCRFLRCKGQPQCQAFKWVDSPKHKEVATYVPNKETSSTSEATTSIPMQSHSVKVTVEQDGGKVTYEGQVCDVIQLMSKKLII</sequence>
<evidence type="ECO:0000313" key="8">
    <source>
        <dbReference type="Proteomes" id="UP001152484"/>
    </source>
</evidence>
<name>A0A9P0ZQY4_CUSEU</name>
<keyword evidence="3" id="KW-0862">Zinc</keyword>
<dbReference type="SUPFAM" id="SSF57756">
    <property type="entry name" value="Retrovirus zinc finger-like domains"/>
    <property type="match status" value="1"/>
</dbReference>
<dbReference type="SMART" id="SM00343">
    <property type="entry name" value="ZnF_C2HC"/>
    <property type="match status" value="1"/>
</dbReference>
<dbReference type="Proteomes" id="UP001152484">
    <property type="component" value="Unassembled WGS sequence"/>
</dbReference>
<dbReference type="GO" id="GO:0003676">
    <property type="term" value="F:nucleic acid binding"/>
    <property type="evidence" value="ECO:0007669"/>
    <property type="project" value="InterPro"/>
</dbReference>
<evidence type="ECO:0000256" key="4">
    <source>
        <dbReference type="PROSITE-ProRule" id="PRU00047"/>
    </source>
</evidence>
<accession>A0A9P0ZQY4</accession>
<proteinExistence type="predicted"/>
<dbReference type="Pfam" id="PF00098">
    <property type="entry name" value="zf-CCHC"/>
    <property type="match status" value="1"/>
</dbReference>
<evidence type="ECO:0000256" key="2">
    <source>
        <dbReference type="ARBA" id="ARBA00022771"/>
    </source>
</evidence>
<dbReference type="AlphaFoldDB" id="A0A9P0ZQY4"/>
<evidence type="ECO:0000259" key="5">
    <source>
        <dbReference type="PROSITE" id="PS50158"/>
    </source>
</evidence>
<evidence type="ECO:0000256" key="3">
    <source>
        <dbReference type="ARBA" id="ARBA00022833"/>
    </source>
</evidence>
<dbReference type="PROSITE" id="PS51999">
    <property type="entry name" value="ZF_GRF"/>
    <property type="match status" value="1"/>
</dbReference>
<protein>
    <recommendedName>
        <fullName evidence="9">CCHC-type domain-containing protein</fullName>
    </recommendedName>
</protein>
<reference evidence="7" key="1">
    <citation type="submission" date="2022-07" db="EMBL/GenBank/DDBJ databases">
        <authorList>
            <person name="Macas J."/>
            <person name="Novak P."/>
            <person name="Neumann P."/>
        </authorList>
    </citation>
    <scope>NUCLEOTIDE SEQUENCE</scope>
</reference>
<evidence type="ECO:0008006" key="9">
    <source>
        <dbReference type="Google" id="ProtNLM"/>
    </source>
</evidence>
<organism evidence="7 8">
    <name type="scientific">Cuscuta europaea</name>
    <name type="common">European dodder</name>
    <dbReference type="NCBI Taxonomy" id="41803"/>
    <lineage>
        <taxon>Eukaryota</taxon>
        <taxon>Viridiplantae</taxon>
        <taxon>Streptophyta</taxon>
        <taxon>Embryophyta</taxon>
        <taxon>Tracheophyta</taxon>
        <taxon>Spermatophyta</taxon>
        <taxon>Magnoliopsida</taxon>
        <taxon>eudicotyledons</taxon>
        <taxon>Gunneridae</taxon>
        <taxon>Pentapetalae</taxon>
        <taxon>asterids</taxon>
        <taxon>lamiids</taxon>
        <taxon>Solanales</taxon>
        <taxon>Convolvulaceae</taxon>
        <taxon>Cuscuteae</taxon>
        <taxon>Cuscuta</taxon>
        <taxon>Cuscuta subgen. Cuscuta</taxon>
    </lineage>
</organism>
<dbReference type="InterPro" id="IPR010666">
    <property type="entry name" value="Znf_GRF"/>
</dbReference>
<evidence type="ECO:0000256" key="1">
    <source>
        <dbReference type="ARBA" id="ARBA00022723"/>
    </source>
</evidence>
<keyword evidence="2 4" id="KW-0863">Zinc-finger</keyword>
<evidence type="ECO:0000313" key="7">
    <source>
        <dbReference type="EMBL" id="CAH9111695.1"/>
    </source>
</evidence>
<dbReference type="EMBL" id="CAMAPE010000054">
    <property type="protein sequence ID" value="CAH9111695.1"/>
    <property type="molecule type" value="Genomic_DNA"/>
</dbReference>
<comment type="caution">
    <text evidence="7">The sequence shown here is derived from an EMBL/GenBank/DDBJ whole genome shotgun (WGS) entry which is preliminary data.</text>
</comment>
<dbReference type="InterPro" id="IPR036875">
    <property type="entry name" value="Znf_CCHC_sf"/>
</dbReference>
<keyword evidence="8" id="KW-1185">Reference proteome</keyword>
<feature type="domain" description="CCHC-type" evidence="5">
    <location>
        <begin position="21"/>
        <end position="35"/>
    </location>
</feature>
<evidence type="ECO:0000259" key="6">
    <source>
        <dbReference type="PROSITE" id="PS51999"/>
    </source>
</evidence>
<dbReference type="PROSITE" id="PS50158">
    <property type="entry name" value="ZF_CCHC"/>
    <property type="match status" value="1"/>
</dbReference>
<keyword evidence="1" id="KW-0479">Metal-binding</keyword>
<feature type="domain" description="GRF-type" evidence="6">
    <location>
        <begin position="42"/>
        <end position="83"/>
    </location>
</feature>